<evidence type="ECO:0000313" key="5">
    <source>
        <dbReference type="Proteomes" id="UP000765509"/>
    </source>
</evidence>
<dbReference type="Gene3D" id="3.30.420.10">
    <property type="entry name" value="Ribonuclease H-like superfamily/Ribonuclease H"/>
    <property type="match status" value="1"/>
</dbReference>
<dbReference type="InterPro" id="IPR001584">
    <property type="entry name" value="Integrase_cat-core"/>
</dbReference>
<name>A0A9Q3EJN5_9BASI</name>
<accession>A0A9Q3EJN5</accession>
<dbReference type="Proteomes" id="UP000765509">
    <property type="component" value="Unassembled WGS sequence"/>
</dbReference>
<keyword evidence="5" id="KW-1185">Reference proteome</keyword>
<dbReference type="CDD" id="cd09272">
    <property type="entry name" value="RNase_HI_RT_Ty1"/>
    <property type="match status" value="1"/>
</dbReference>
<comment type="caution">
    <text evidence="4">The sequence shown here is derived from an EMBL/GenBank/DDBJ whole genome shotgun (WGS) entry which is preliminary data.</text>
</comment>
<feature type="compositionally biased region" description="Polar residues" evidence="2">
    <location>
        <begin position="314"/>
        <end position="335"/>
    </location>
</feature>
<dbReference type="InterPro" id="IPR036397">
    <property type="entry name" value="RNaseH_sf"/>
</dbReference>
<dbReference type="InterPro" id="IPR012337">
    <property type="entry name" value="RNaseH-like_sf"/>
</dbReference>
<feature type="domain" description="Integrase catalytic" evidence="3">
    <location>
        <begin position="182"/>
        <end position="279"/>
    </location>
</feature>
<dbReference type="PANTHER" id="PTHR11439:SF467">
    <property type="entry name" value="INTEGRASE CATALYTIC DOMAIN-CONTAINING PROTEIN"/>
    <property type="match status" value="1"/>
</dbReference>
<proteinExistence type="predicted"/>
<evidence type="ECO:0000256" key="2">
    <source>
        <dbReference type="SAM" id="MobiDB-lite"/>
    </source>
</evidence>
<evidence type="ECO:0000256" key="1">
    <source>
        <dbReference type="ARBA" id="ARBA00022884"/>
    </source>
</evidence>
<protein>
    <recommendedName>
        <fullName evidence="3">Integrase catalytic domain-containing protein</fullName>
    </recommendedName>
</protein>
<keyword evidence="1" id="KW-0694">RNA-binding</keyword>
<evidence type="ECO:0000259" key="3">
    <source>
        <dbReference type="PROSITE" id="PS50994"/>
    </source>
</evidence>
<dbReference type="EMBL" id="AVOT02030900">
    <property type="protein sequence ID" value="MBW0524235.1"/>
    <property type="molecule type" value="Genomic_DNA"/>
</dbReference>
<dbReference type="SUPFAM" id="SSF53098">
    <property type="entry name" value="Ribonuclease H-like"/>
    <property type="match status" value="1"/>
</dbReference>
<dbReference type="PANTHER" id="PTHR11439">
    <property type="entry name" value="GAG-POL-RELATED RETROTRANSPOSON"/>
    <property type="match status" value="1"/>
</dbReference>
<feature type="region of interest" description="Disordered" evidence="2">
    <location>
        <begin position="312"/>
        <end position="335"/>
    </location>
</feature>
<reference evidence="4" key="1">
    <citation type="submission" date="2021-03" db="EMBL/GenBank/DDBJ databases">
        <title>Draft genome sequence of rust myrtle Austropuccinia psidii MF-1, a brazilian biotype.</title>
        <authorList>
            <person name="Quecine M.C."/>
            <person name="Pachon D.M.R."/>
            <person name="Bonatelli M.L."/>
            <person name="Correr F.H."/>
            <person name="Franceschini L.M."/>
            <person name="Leite T.F."/>
            <person name="Margarido G.R.A."/>
            <person name="Almeida C.A."/>
            <person name="Ferrarezi J.A."/>
            <person name="Labate C.A."/>
        </authorList>
    </citation>
    <scope>NUCLEOTIDE SEQUENCE</scope>
    <source>
        <strain evidence="4">MF-1</strain>
    </source>
</reference>
<gene>
    <name evidence="4" type="ORF">O181_063950</name>
</gene>
<organism evidence="4 5">
    <name type="scientific">Austropuccinia psidii MF-1</name>
    <dbReference type="NCBI Taxonomy" id="1389203"/>
    <lineage>
        <taxon>Eukaryota</taxon>
        <taxon>Fungi</taxon>
        <taxon>Dikarya</taxon>
        <taxon>Basidiomycota</taxon>
        <taxon>Pucciniomycotina</taxon>
        <taxon>Pucciniomycetes</taxon>
        <taxon>Pucciniales</taxon>
        <taxon>Sphaerophragmiaceae</taxon>
        <taxon>Austropuccinia</taxon>
    </lineage>
</organism>
<dbReference type="GO" id="GO:0005634">
    <property type="term" value="C:nucleus"/>
    <property type="evidence" value="ECO:0007669"/>
    <property type="project" value="UniProtKB-ARBA"/>
</dbReference>
<dbReference type="OrthoDB" id="3344688at2759"/>
<dbReference type="AlphaFoldDB" id="A0A9Q3EJN5"/>
<dbReference type="GO" id="GO:0003723">
    <property type="term" value="F:RNA binding"/>
    <property type="evidence" value="ECO:0007669"/>
    <property type="project" value="UniProtKB-KW"/>
</dbReference>
<evidence type="ECO:0000313" key="4">
    <source>
        <dbReference type="EMBL" id="MBW0524235.1"/>
    </source>
</evidence>
<dbReference type="GO" id="GO:0015074">
    <property type="term" value="P:DNA integration"/>
    <property type="evidence" value="ECO:0007669"/>
    <property type="project" value="InterPro"/>
</dbReference>
<dbReference type="PROSITE" id="PS50994">
    <property type="entry name" value="INTEGRASE"/>
    <property type="match status" value="1"/>
</dbReference>
<sequence length="629" mass="68893">MGNPMVHTTSGKISIPNSLVVPSASSVLVSLGPFLNNGATLKGFKGGANLFDQNGNLILSTKIVNNVLLIDTPTSNVAFSSLANHPLILHKSLGHPNNKVASTIWPGVKFSNLNCESCVLAKLNQLPFSGTLPAPLNVLDVIHMDLCGPISPASRGAPSLSALSLLSNSKNLGENLKGRTIKTVISDNGGEFVNSKFKHLFNIKGVCHLPTEPYTPQQNPVAERGNPSLLERVWVMMLNNGVPSEWWGEASAMAMFILNRTPVSTLDFVTPLRWVSDLFTSTVPLYHPYLITSVSKILVRSIMTSQIPFKADSSAPTFSEQPNSTSSLSRGNNNSLPKGCTYDVVPVEAPQNVNSSISSSNILTGGRLRRPPSHSSGAAINKAPFFFKKPWPLLNSMHGWLPPRTNSLVLRGMGFWKKPALAYSASCLSRFLSLPSYDHELAFKHVLHYLKGTSTWGLWLGRRGDNSSIIAYCNSDWGSNYDSRSFSGSCVFQYGLVGRKATKQEVVALSSTEAEYHYISNCCQDMCWLLELVSDLALSIKANLFCDNQGALALLKNPLYQHRTRHIKLRLHWCRQLLEEGIVDVKYISTALMPADILTKSLGRIQHQEHCSSLGFSSFEHGRVLRTSC</sequence>